<organism evidence="3 4">
    <name type="scientific">Strongylocentrotus purpuratus</name>
    <name type="common">Purple sea urchin</name>
    <dbReference type="NCBI Taxonomy" id="7668"/>
    <lineage>
        <taxon>Eukaryota</taxon>
        <taxon>Metazoa</taxon>
        <taxon>Echinodermata</taxon>
        <taxon>Eleutherozoa</taxon>
        <taxon>Echinozoa</taxon>
        <taxon>Echinoidea</taxon>
        <taxon>Euechinoidea</taxon>
        <taxon>Echinacea</taxon>
        <taxon>Camarodonta</taxon>
        <taxon>Echinidea</taxon>
        <taxon>Strongylocentrotidae</taxon>
        <taxon>Strongylocentrotus</taxon>
    </lineage>
</organism>
<dbReference type="GeneID" id="105446920"/>
<dbReference type="KEGG" id="spu:105446920"/>
<dbReference type="InterPro" id="IPR026845">
    <property type="entry name" value="NXPH/NXPE"/>
</dbReference>
<accession>A0A7M7PPG5</accession>
<proteinExistence type="inferred from homology"/>
<dbReference type="InterPro" id="IPR057106">
    <property type="entry name" value="NXPE4_C"/>
</dbReference>
<dbReference type="RefSeq" id="XP_030853783.1">
    <property type="nucleotide sequence ID" value="XM_030997923.1"/>
</dbReference>
<dbReference type="InParanoid" id="A0A7M7PPG5"/>
<evidence type="ECO:0000313" key="4">
    <source>
        <dbReference type="Proteomes" id="UP000007110"/>
    </source>
</evidence>
<evidence type="ECO:0000256" key="1">
    <source>
        <dbReference type="ARBA" id="ARBA00005431"/>
    </source>
</evidence>
<protein>
    <recommendedName>
        <fullName evidence="2">NXPE C-terminal domain-containing protein</fullName>
    </recommendedName>
</protein>
<dbReference type="Pfam" id="PF06312">
    <property type="entry name" value="Neurexophilin"/>
    <property type="match status" value="1"/>
</dbReference>
<comment type="similarity">
    <text evidence="1">Belongs to the NXPE family.</text>
</comment>
<dbReference type="InterPro" id="IPR014756">
    <property type="entry name" value="Ig_E-set"/>
</dbReference>
<evidence type="ECO:0000313" key="3">
    <source>
        <dbReference type="EnsemblMetazoa" id="XP_030853783"/>
    </source>
</evidence>
<dbReference type="OMA" id="ACCSDWY"/>
<feature type="domain" description="NXPE C-terminal" evidence="2">
    <location>
        <begin position="289"/>
        <end position="514"/>
    </location>
</feature>
<dbReference type="Proteomes" id="UP000007110">
    <property type="component" value="Unassembled WGS sequence"/>
</dbReference>
<dbReference type="SUPFAM" id="SSF81296">
    <property type="entry name" value="E set domains"/>
    <property type="match status" value="1"/>
</dbReference>
<dbReference type="InterPro" id="IPR013783">
    <property type="entry name" value="Ig-like_fold"/>
</dbReference>
<dbReference type="Gene3D" id="2.60.40.10">
    <property type="entry name" value="Immunoglobulins"/>
    <property type="match status" value="1"/>
</dbReference>
<reference evidence="3" key="2">
    <citation type="submission" date="2021-01" db="UniProtKB">
        <authorList>
            <consortium name="EnsemblMetazoa"/>
        </authorList>
    </citation>
    <scope>IDENTIFICATION</scope>
</reference>
<reference evidence="4" key="1">
    <citation type="submission" date="2015-02" db="EMBL/GenBank/DDBJ databases">
        <title>Genome sequencing for Strongylocentrotus purpuratus.</title>
        <authorList>
            <person name="Murali S."/>
            <person name="Liu Y."/>
            <person name="Vee V."/>
            <person name="English A."/>
            <person name="Wang M."/>
            <person name="Skinner E."/>
            <person name="Han Y."/>
            <person name="Muzny D.M."/>
            <person name="Worley K.C."/>
            <person name="Gibbs R.A."/>
        </authorList>
    </citation>
    <scope>NUCLEOTIDE SEQUENCE</scope>
</reference>
<dbReference type="Pfam" id="PF24536">
    <property type="entry name" value="NXPE4_C"/>
    <property type="match status" value="1"/>
</dbReference>
<dbReference type="PANTHER" id="PTHR16165:SF5">
    <property type="entry name" value="NXPE FAMILY MEMBER 3"/>
    <property type="match status" value="1"/>
</dbReference>
<dbReference type="AlphaFoldDB" id="A0A7M7PPG5"/>
<dbReference type="EnsemblMetazoa" id="XM_030997923">
    <property type="protein sequence ID" value="XP_030853783"/>
    <property type="gene ID" value="LOC105446920"/>
</dbReference>
<dbReference type="OrthoDB" id="8675562at2759"/>
<dbReference type="PANTHER" id="PTHR16165">
    <property type="entry name" value="NXPE FAMILY MEMBER"/>
    <property type="match status" value="1"/>
</dbReference>
<keyword evidence="4" id="KW-1185">Reference proteome</keyword>
<name>A0A7M7PPG5_STRPU</name>
<sequence length="519" mass="58958">MRSFSDQSNQHSLCPGRTARKFPHFAYPSVHPINWTNHMDITNNTLTTFELINPKETYFICDELELHIYARNGRNESKQYGGDLFRAKIFTTNSTYSASSSTDGEIVDNGNGTYNAYFTLKWTGVISISVSLIYSSEATYVLDRIRTENQPRIVYFGAFESENKTQKEGFCNIQLRRPMKENEFCDFTDETTGSPWFCEKPVGFGCSDWKKHRIDGNKCEKQAIQVTNATEREAFKVSKTQLTGPVKTLTVIQGNATQALVSTDDLPVCTLGYNSKRPEIAGYYDQGNWFSPTCRVHRFRDVAQIKKCFSNRQLFFLGDSSIRQLHEYYLKTLKLSMSFLGEKGTGYTGPVSGKDLKNNITTLFAFHKYPIGKTTWTCDRDLEYIATRIGKIASSGSPVVVVSVWAHFESTPPLFYEKRVRGIVAAMGRLLDRNKRAVVLFKSGNTRQHTTFGQHACCSDWYARGNEERMRKIIFQDSRIGFIDAWDMTHAQLQADNAHPTGSHIVNMNDKLLTLLGCS</sequence>
<evidence type="ECO:0000259" key="2">
    <source>
        <dbReference type="Pfam" id="PF24536"/>
    </source>
</evidence>